<comment type="caution">
    <text evidence="1">The sequence shown here is derived from an EMBL/GenBank/DDBJ whole genome shotgun (WGS) entry which is preliminary data.</text>
</comment>
<evidence type="ECO:0000313" key="1">
    <source>
        <dbReference type="EMBL" id="CAI2385129.1"/>
    </source>
</evidence>
<keyword evidence="2" id="KW-1185">Reference proteome</keyword>
<dbReference type="PROSITE" id="PS51257">
    <property type="entry name" value="PROKAR_LIPOPROTEIN"/>
    <property type="match status" value="1"/>
</dbReference>
<dbReference type="EMBL" id="CAMPGE010027509">
    <property type="protein sequence ID" value="CAI2385129.1"/>
    <property type="molecule type" value="Genomic_DNA"/>
</dbReference>
<dbReference type="Proteomes" id="UP001295684">
    <property type="component" value="Unassembled WGS sequence"/>
</dbReference>
<accession>A0AAD2D8C6</accession>
<name>A0AAD2D8C6_EUPCR</name>
<dbReference type="AlphaFoldDB" id="A0AAD2D8C6"/>
<gene>
    <name evidence="1" type="ORF">ECRASSUSDP1_LOCUS26676</name>
</gene>
<evidence type="ECO:0000313" key="2">
    <source>
        <dbReference type="Proteomes" id="UP001295684"/>
    </source>
</evidence>
<proteinExistence type="predicted"/>
<organism evidence="1 2">
    <name type="scientific">Euplotes crassus</name>
    <dbReference type="NCBI Taxonomy" id="5936"/>
    <lineage>
        <taxon>Eukaryota</taxon>
        <taxon>Sar</taxon>
        <taxon>Alveolata</taxon>
        <taxon>Ciliophora</taxon>
        <taxon>Intramacronucleata</taxon>
        <taxon>Spirotrichea</taxon>
        <taxon>Hypotrichia</taxon>
        <taxon>Euplotida</taxon>
        <taxon>Euplotidae</taxon>
        <taxon>Moneuplotes</taxon>
    </lineage>
</organism>
<sequence>MNLKKRHLKSWCKDSEKSSSSNFCMFATSCEEPYDAQEKMTQVNEIVKNSAEFFSKNSKVSLVKDKFNLSSQNLENSKKELYSCKKELRLNTGKILTEGAEISINVPCEINREISNSQTLIPLRPAKVVIVAMKQTKRISTEHQVECLNSISRNPNSGNKNDNFSEKGQKLIQKNLTRNEDRGYQNTFISTGISEDQVLIPNGLTLYSILTHHFQMNYCFCSN</sequence>
<reference evidence="1" key="1">
    <citation type="submission" date="2023-07" db="EMBL/GenBank/DDBJ databases">
        <authorList>
            <consortium name="AG Swart"/>
            <person name="Singh M."/>
            <person name="Singh A."/>
            <person name="Seah K."/>
            <person name="Emmerich C."/>
        </authorList>
    </citation>
    <scope>NUCLEOTIDE SEQUENCE</scope>
    <source>
        <strain evidence="1">DP1</strain>
    </source>
</reference>
<protein>
    <submittedName>
        <fullName evidence="1">Uncharacterized protein</fullName>
    </submittedName>
</protein>